<keyword evidence="3" id="KW-1185">Reference proteome</keyword>
<sequence>AGEDPSQLEGAIAMLVAIEKSVVNDKLLGCLEGLEGDVTQLYGLIRHDDFITWDGDTSATTKGKERHVFLFADKIVMTRKRKPDSSSDRATFAFKSAMELRSVSYPKRPSTSGRCSSIDRSVQVLTSVLSPLPSISRASIAPQRELPQASINLRAMFQH</sequence>
<dbReference type="InterPro" id="IPR055251">
    <property type="entry name" value="SOS1_NGEF_PH"/>
</dbReference>
<organism evidence="2 3">
    <name type="scientific">Elysia crispata</name>
    <name type="common">lettuce slug</name>
    <dbReference type="NCBI Taxonomy" id="231223"/>
    <lineage>
        <taxon>Eukaryota</taxon>
        <taxon>Metazoa</taxon>
        <taxon>Spiralia</taxon>
        <taxon>Lophotrochozoa</taxon>
        <taxon>Mollusca</taxon>
        <taxon>Gastropoda</taxon>
        <taxon>Heterobranchia</taxon>
        <taxon>Euthyneura</taxon>
        <taxon>Panpulmonata</taxon>
        <taxon>Sacoglossa</taxon>
        <taxon>Placobranchoidea</taxon>
        <taxon>Plakobranchidae</taxon>
        <taxon>Elysia</taxon>
    </lineage>
</organism>
<evidence type="ECO:0000259" key="1">
    <source>
        <dbReference type="Pfam" id="PF22697"/>
    </source>
</evidence>
<dbReference type="AlphaFoldDB" id="A0AAE0YVZ3"/>
<name>A0AAE0YVZ3_9GAST</name>
<protein>
    <recommendedName>
        <fullName evidence="1">SOS1/NGEF-like PH domain-containing protein</fullName>
    </recommendedName>
</protein>
<dbReference type="SUPFAM" id="SSF50729">
    <property type="entry name" value="PH domain-like"/>
    <property type="match status" value="1"/>
</dbReference>
<dbReference type="EMBL" id="JAWDGP010005309">
    <property type="protein sequence ID" value="KAK3757915.1"/>
    <property type="molecule type" value="Genomic_DNA"/>
</dbReference>
<accession>A0AAE0YVZ3</accession>
<dbReference type="Proteomes" id="UP001283361">
    <property type="component" value="Unassembled WGS sequence"/>
</dbReference>
<dbReference type="InterPro" id="IPR011993">
    <property type="entry name" value="PH-like_dom_sf"/>
</dbReference>
<feature type="domain" description="SOS1/NGEF-like PH" evidence="1">
    <location>
        <begin position="40"/>
        <end position="104"/>
    </location>
</feature>
<proteinExistence type="predicted"/>
<dbReference type="Pfam" id="PF22697">
    <property type="entry name" value="SOS1_NGEF_PH"/>
    <property type="match status" value="1"/>
</dbReference>
<comment type="caution">
    <text evidence="2">The sequence shown here is derived from an EMBL/GenBank/DDBJ whole genome shotgun (WGS) entry which is preliminary data.</text>
</comment>
<feature type="non-terminal residue" evidence="2">
    <location>
        <position position="159"/>
    </location>
</feature>
<evidence type="ECO:0000313" key="2">
    <source>
        <dbReference type="EMBL" id="KAK3757915.1"/>
    </source>
</evidence>
<evidence type="ECO:0000313" key="3">
    <source>
        <dbReference type="Proteomes" id="UP001283361"/>
    </source>
</evidence>
<gene>
    <name evidence="2" type="ORF">RRG08_002898</name>
</gene>
<dbReference type="Gene3D" id="2.30.29.30">
    <property type="entry name" value="Pleckstrin-homology domain (PH domain)/Phosphotyrosine-binding domain (PTB)"/>
    <property type="match status" value="1"/>
</dbReference>
<reference evidence="2" key="1">
    <citation type="journal article" date="2023" name="G3 (Bethesda)">
        <title>A reference genome for the long-term kleptoplast-retaining sea slug Elysia crispata morphotype clarki.</title>
        <authorList>
            <person name="Eastman K.E."/>
            <person name="Pendleton A.L."/>
            <person name="Shaikh M.A."/>
            <person name="Suttiyut T."/>
            <person name="Ogas R."/>
            <person name="Tomko P."/>
            <person name="Gavelis G."/>
            <person name="Widhalm J.R."/>
            <person name="Wisecaver J.H."/>
        </authorList>
    </citation>
    <scope>NUCLEOTIDE SEQUENCE</scope>
    <source>
        <strain evidence="2">ECLA1</strain>
    </source>
</reference>